<name>A0A557SV17_9ARCH</name>
<sequence>MPVKLSTTISNIQTIPNENNQKLVNEFYKFMKSSSTSDKYQNNNLKTIIAFGRFLEPTISFQTITKRDQIIAFLDTKIKNSQVDPDKRWITTWNDYLGRIKYFFRWLHNTKNSGGLLSSNRYDEDIYIPIAEWKTPSFLKIDKKKTKRLSPYLESELWEKEDVLTIVKYDNYKRNKAALTLLWDLDARPHEVTLLKIKHIRLKEKYGEGEIPYEAKTGTGPILLTCSFPYVRDWLNEHPFKNEPSARLICNIQSGSPITPEALWTVMKQLQKRIVRLLNEGSIKDTQEIEKMEFLLRTKKWNPYCIRHSAITADSDYLPEYALKKKVRWSMNSRQGSRYIKTRMGNELKNKILEHNGIISEEIQKTKPLISNCPRCTLVNILENKYCSKCSYPLTSEAFDEIKQSEKRRFEELENVYSKKISDLTTDMENKLAQMLSIIQQNPSLAHVKPEILEKVKRSINKKEIVT</sequence>
<reference evidence="2 3" key="1">
    <citation type="journal article" date="2019" name="Front. Microbiol.">
        <title>Ammonia Oxidation by the Arctic Terrestrial Thaumarchaeote Candidatus Nitrosocosmicus arcticus Is Stimulated by Increasing Temperatures.</title>
        <authorList>
            <person name="Alves R.J.E."/>
            <person name="Kerou M."/>
            <person name="Zappe A."/>
            <person name="Bittner R."/>
            <person name="Abby S.S."/>
            <person name="Schmidt H.A."/>
            <person name="Pfeifer K."/>
            <person name="Schleper C."/>
        </authorList>
    </citation>
    <scope>NUCLEOTIDE SEQUENCE [LARGE SCALE GENOMIC DNA]</scope>
    <source>
        <strain evidence="2 3">Kfb</strain>
    </source>
</reference>
<gene>
    <name evidence="2" type="ORF">NARC_70027</name>
</gene>
<keyword evidence="1" id="KW-0233">DNA recombination</keyword>
<dbReference type="InterPro" id="IPR011010">
    <property type="entry name" value="DNA_brk_join_enz"/>
</dbReference>
<dbReference type="Gene3D" id="1.10.443.10">
    <property type="entry name" value="Intergrase catalytic core"/>
    <property type="match status" value="1"/>
</dbReference>
<accession>A0A557SV17</accession>
<dbReference type="GO" id="GO:0006310">
    <property type="term" value="P:DNA recombination"/>
    <property type="evidence" value="ECO:0007669"/>
    <property type="project" value="UniProtKB-KW"/>
</dbReference>
<evidence type="ECO:0008006" key="4">
    <source>
        <dbReference type="Google" id="ProtNLM"/>
    </source>
</evidence>
<comment type="caution">
    <text evidence="2">The sequence shown here is derived from an EMBL/GenBank/DDBJ whole genome shotgun (WGS) entry which is preliminary data.</text>
</comment>
<dbReference type="Proteomes" id="UP000315289">
    <property type="component" value="Unassembled WGS sequence"/>
</dbReference>
<keyword evidence="3" id="KW-1185">Reference proteome</keyword>
<organism evidence="2 3">
    <name type="scientific">Candidatus Nitrosocosmicus arcticus</name>
    <dbReference type="NCBI Taxonomy" id="2035267"/>
    <lineage>
        <taxon>Archaea</taxon>
        <taxon>Nitrososphaerota</taxon>
        <taxon>Nitrososphaeria</taxon>
        <taxon>Nitrososphaerales</taxon>
        <taxon>Nitrososphaeraceae</taxon>
        <taxon>Candidatus Nitrosocosmicus</taxon>
    </lineage>
</organism>
<evidence type="ECO:0000256" key="1">
    <source>
        <dbReference type="ARBA" id="ARBA00023172"/>
    </source>
</evidence>
<evidence type="ECO:0000313" key="2">
    <source>
        <dbReference type="EMBL" id="TVP40450.1"/>
    </source>
</evidence>
<proteinExistence type="predicted"/>
<dbReference type="GO" id="GO:0003677">
    <property type="term" value="F:DNA binding"/>
    <property type="evidence" value="ECO:0007669"/>
    <property type="project" value="InterPro"/>
</dbReference>
<dbReference type="GO" id="GO:0015074">
    <property type="term" value="P:DNA integration"/>
    <property type="evidence" value="ECO:0007669"/>
    <property type="project" value="InterPro"/>
</dbReference>
<evidence type="ECO:0000313" key="3">
    <source>
        <dbReference type="Proteomes" id="UP000315289"/>
    </source>
</evidence>
<dbReference type="AlphaFoldDB" id="A0A557SV17"/>
<dbReference type="InterPro" id="IPR013762">
    <property type="entry name" value="Integrase-like_cat_sf"/>
</dbReference>
<dbReference type="SUPFAM" id="SSF56349">
    <property type="entry name" value="DNA breaking-rejoining enzymes"/>
    <property type="match status" value="1"/>
</dbReference>
<dbReference type="EMBL" id="VOAH01000007">
    <property type="protein sequence ID" value="TVP40450.1"/>
    <property type="molecule type" value="Genomic_DNA"/>
</dbReference>
<protein>
    <recommendedName>
        <fullName evidence="4">Integrase family protein</fullName>
    </recommendedName>
</protein>